<organism evidence="3 4">
    <name type="scientific">Flavobacterium tibetense</name>
    <dbReference type="NCBI Taxonomy" id="2233533"/>
    <lineage>
        <taxon>Bacteria</taxon>
        <taxon>Pseudomonadati</taxon>
        <taxon>Bacteroidota</taxon>
        <taxon>Flavobacteriia</taxon>
        <taxon>Flavobacteriales</taxon>
        <taxon>Flavobacteriaceae</taxon>
        <taxon>Flavobacterium</taxon>
    </lineage>
</organism>
<feature type="region of interest" description="Disordered" evidence="1">
    <location>
        <begin position="33"/>
        <end position="62"/>
    </location>
</feature>
<feature type="chain" id="PRO_5016875993" description="Secreted protein" evidence="2">
    <location>
        <begin position="22"/>
        <end position="62"/>
    </location>
</feature>
<reference evidence="3 4" key="1">
    <citation type="submission" date="2018-06" db="EMBL/GenBank/DDBJ databases">
        <title>Flavobacterium tibetense sp. nov., isolated from a wetland YonghuCo on Tibetan Plateau.</title>
        <authorList>
            <person name="Xing P."/>
            <person name="Phurbu D."/>
            <person name="Lu H."/>
        </authorList>
    </citation>
    <scope>NUCLEOTIDE SEQUENCE [LARGE SCALE GENOMIC DNA]</scope>
    <source>
        <strain evidence="3 4">YH5</strain>
    </source>
</reference>
<protein>
    <recommendedName>
        <fullName evidence="5">Secreted protein</fullName>
    </recommendedName>
</protein>
<evidence type="ECO:0000256" key="2">
    <source>
        <dbReference type="SAM" id="SignalP"/>
    </source>
</evidence>
<dbReference type="Proteomes" id="UP000253319">
    <property type="component" value="Unassembled WGS sequence"/>
</dbReference>
<gene>
    <name evidence="3" type="ORF">DPN68_10855</name>
</gene>
<name>A0A365NZJ6_9FLAO</name>
<feature type="compositionally biased region" description="Polar residues" evidence="1">
    <location>
        <begin position="33"/>
        <end position="43"/>
    </location>
</feature>
<sequence>MSNLNLTNMKTKLLFAMLVLATFTITSCTTDDMESTNIENQTLAKEGDSEEPGDPVIPKGRD</sequence>
<comment type="caution">
    <text evidence="3">The sequence shown here is derived from an EMBL/GenBank/DDBJ whole genome shotgun (WGS) entry which is preliminary data.</text>
</comment>
<feature type="signal peptide" evidence="2">
    <location>
        <begin position="1"/>
        <end position="21"/>
    </location>
</feature>
<evidence type="ECO:0008006" key="5">
    <source>
        <dbReference type="Google" id="ProtNLM"/>
    </source>
</evidence>
<accession>A0A365NZJ6</accession>
<evidence type="ECO:0000313" key="3">
    <source>
        <dbReference type="EMBL" id="RBA27686.1"/>
    </source>
</evidence>
<evidence type="ECO:0000256" key="1">
    <source>
        <dbReference type="SAM" id="MobiDB-lite"/>
    </source>
</evidence>
<keyword evidence="2" id="KW-0732">Signal</keyword>
<keyword evidence="4" id="KW-1185">Reference proteome</keyword>
<dbReference type="AlphaFoldDB" id="A0A365NZJ6"/>
<evidence type="ECO:0000313" key="4">
    <source>
        <dbReference type="Proteomes" id="UP000253319"/>
    </source>
</evidence>
<proteinExistence type="predicted"/>
<dbReference type="EMBL" id="QLST01000014">
    <property type="protein sequence ID" value="RBA27686.1"/>
    <property type="molecule type" value="Genomic_DNA"/>
</dbReference>